<reference evidence="2" key="2">
    <citation type="submission" date="2015-01" db="EMBL/GenBank/DDBJ databases">
        <title>Evolutionary Origins and Diversification of the Mycorrhizal Mutualists.</title>
        <authorList>
            <consortium name="DOE Joint Genome Institute"/>
            <consortium name="Mycorrhizal Genomics Consortium"/>
            <person name="Kohler A."/>
            <person name="Kuo A."/>
            <person name="Nagy L.G."/>
            <person name="Floudas D."/>
            <person name="Copeland A."/>
            <person name="Barry K.W."/>
            <person name="Cichocki N."/>
            <person name="Veneault-Fourrey C."/>
            <person name="LaButti K."/>
            <person name="Lindquist E.A."/>
            <person name="Lipzen A."/>
            <person name="Lundell T."/>
            <person name="Morin E."/>
            <person name="Murat C."/>
            <person name="Riley R."/>
            <person name="Ohm R."/>
            <person name="Sun H."/>
            <person name="Tunlid A."/>
            <person name="Henrissat B."/>
            <person name="Grigoriev I.V."/>
            <person name="Hibbett D.S."/>
            <person name="Martin F."/>
        </authorList>
    </citation>
    <scope>NUCLEOTIDE SEQUENCE [LARGE SCALE GENOMIC DNA]</scope>
    <source>
        <strain evidence="2">ATCC 200175</strain>
    </source>
</reference>
<evidence type="ECO:0000313" key="2">
    <source>
        <dbReference type="Proteomes" id="UP000053647"/>
    </source>
</evidence>
<organism evidence="1 2">
    <name type="scientific">Paxillus involutus ATCC 200175</name>
    <dbReference type="NCBI Taxonomy" id="664439"/>
    <lineage>
        <taxon>Eukaryota</taxon>
        <taxon>Fungi</taxon>
        <taxon>Dikarya</taxon>
        <taxon>Basidiomycota</taxon>
        <taxon>Agaricomycotina</taxon>
        <taxon>Agaricomycetes</taxon>
        <taxon>Agaricomycetidae</taxon>
        <taxon>Boletales</taxon>
        <taxon>Paxilineae</taxon>
        <taxon>Paxillaceae</taxon>
        <taxon>Paxillus</taxon>
    </lineage>
</organism>
<dbReference type="AlphaFoldDB" id="A0A0C9SSN3"/>
<dbReference type="Proteomes" id="UP000053647">
    <property type="component" value="Unassembled WGS sequence"/>
</dbReference>
<evidence type="ECO:0000313" key="1">
    <source>
        <dbReference type="EMBL" id="KIJ11384.1"/>
    </source>
</evidence>
<dbReference type="HOGENOM" id="CLU_2050365_0_0_1"/>
<reference evidence="1 2" key="1">
    <citation type="submission" date="2014-06" db="EMBL/GenBank/DDBJ databases">
        <authorList>
            <consortium name="DOE Joint Genome Institute"/>
            <person name="Kuo A."/>
            <person name="Kohler A."/>
            <person name="Nagy L.G."/>
            <person name="Floudas D."/>
            <person name="Copeland A."/>
            <person name="Barry K.W."/>
            <person name="Cichocki N."/>
            <person name="Veneault-Fourrey C."/>
            <person name="LaButti K."/>
            <person name="Lindquist E.A."/>
            <person name="Lipzen A."/>
            <person name="Lundell T."/>
            <person name="Morin E."/>
            <person name="Murat C."/>
            <person name="Sun H."/>
            <person name="Tunlid A."/>
            <person name="Henrissat B."/>
            <person name="Grigoriev I.V."/>
            <person name="Hibbett D.S."/>
            <person name="Martin F."/>
            <person name="Nordberg H.P."/>
            <person name="Cantor M.N."/>
            <person name="Hua S.X."/>
        </authorList>
    </citation>
    <scope>NUCLEOTIDE SEQUENCE [LARGE SCALE GENOMIC DNA]</scope>
    <source>
        <strain evidence="1 2">ATCC 200175</strain>
    </source>
</reference>
<gene>
    <name evidence="1" type="ORF">PAXINDRAFT_15698</name>
</gene>
<dbReference type="OrthoDB" id="2688210at2759"/>
<proteinExistence type="predicted"/>
<dbReference type="EMBL" id="KN819380">
    <property type="protein sequence ID" value="KIJ11384.1"/>
    <property type="molecule type" value="Genomic_DNA"/>
</dbReference>
<name>A0A0C9SSN3_PAXIN</name>
<keyword evidence="2" id="KW-1185">Reference proteome</keyword>
<protein>
    <submittedName>
        <fullName evidence="1">Uncharacterized protein</fullName>
    </submittedName>
</protein>
<sequence>MLPNYTTNKFTDARQRLINHHTNDDQAAAILTNIWAYNNNKNKQCWAARLAEETQAAEEAKSNHSFITSSVIKDKAIVIKSKDLTWEQLTEAAICMLEAMKDQEWLDDHIKMHITFWSAL</sequence>
<accession>A0A0C9SSN3</accession>